<name>A0A0P5E1N6_9CRUS</name>
<proteinExistence type="predicted"/>
<dbReference type="Gene3D" id="3.80.10.10">
    <property type="entry name" value="Ribonuclease Inhibitor"/>
    <property type="match status" value="2"/>
</dbReference>
<dbReference type="PANTHER" id="PTHR13318">
    <property type="entry name" value="PARTNER OF PAIRED, ISOFORM B-RELATED"/>
    <property type="match status" value="1"/>
</dbReference>
<protein>
    <submittedName>
        <fullName evidence="1">Uncharacterized protein</fullName>
    </submittedName>
</protein>
<dbReference type="Proteomes" id="UP000076858">
    <property type="component" value="Unassembled WGS sequence"/>
</dbReference>
<gene>
    <name evidence="1" type="ORF">APZ42_020995</name>
</gene>
<dbReference type="InterPro" id="IPR032675">
    <property type="entry name" value="LRR_dom_sf"/>
</dbReference>
<accession>A0A0P5E1N6</accession>
<dbReference type="STRING" id="35525.A0A0P5E1N6"/>
<evidence type="ECO:0000313" key="1">
    <source>
        <dbReference type="EMBL" id="KZS13619.1"/>
    </source>
</evidence>
<keyword evidence="2" id="KW-1185">Reference proteome</keyword>
<dbReference type="GO" id="GO:0031146">
    <property type="term" value="P:SCF-dependent proteasomal ubiquitin-dependent protein catabolic process"/>
    <property type="evidence" value="ECO:0007669"/>
    <property type="project" value="TreeGrafter"/>
</dbReference>
<sequence length="535" mass="60681">MQLEADFMHRVLRGCLVQPHYGISVLSLKQLSLQATAFWAVCTLHRLHDSPDKIQRASSDEIMKAARDCITNKIPSNLVDEFVIQMLNTIDVVYEQSRVGRQLLVYVGSFIPRNLKILVMPLCLEQVTIAAILTLPLCTNLTELYMERADQSVITQGILCHILKYLRRLKVLALPKQCNDSVIAVVGQNCPNLESIVLNDTGVTNTGIAWLLCCRRLHTVIMLKTEVSPPGAALLLHGLPSLNVLLYDSIADTLWYCSVNAAVSPKFALKTVAFGATDLLTPGHLELLSQMCPAVEWLSLNSAFTYSVQTLGFLPKLTLLSVNFRGGSLDVHFEDFLRRNGMTIRCLQLVEAQDMEWTRFEKLLVFCPALESLVFYECSFERVEVFEHVCELRKIYGKSQLKNLQIFRTPLMTQQLEHLVSILPYLNRLELGHLDWDVEQIRIFLMRYKHLEIFRVLTWRFNGLGAAVASSILWGSSRNIRCLNHTLQLEFPARVIQLDGHFTNTAPFQRGIPQFLLAEYGELSPLLDIARIGRN</sequence>
<dbReference type="SUPFAM" id="SSF52047">
    <property type="entry name" value="RNI-like"/>
    <property type="match status" value="1"/>
</dbReference>
<dbReference type="OrthoDB" id="63112at2759"/>
<dbReference type="GO" id="GO:0019005">
    <property type="term" value="C:SCF ubiquitin ligase complex"/>
    <property type="evidence" value="ECO:0007669"/>
    <property type="project" value="TreeGrafter"/>
</dbReference>
<dbReference type="AlphaFoldDB" id="A0A0P5E1N6"/>
<dbReference type="EMBL" id="LRGB01001036">
    <property type="protein sequence ID" value="KZS13619.1"/>
    <property type="molecule type" value="Genomic_DNA"/>
</dbReference>
<evidence type="ECO:0000313" key="2">
    <source>
        <dbReference type="Proteomes" id="UP000076858"/>
    </source>
</evidence>
<organism evidence="1 2">
    <name type="scientific">Daphnia magna</name>
    <dbReference type="NCBI Taxonomy" id="35525"/>
    <lineage>
        <taxon>Eukaryota</taxon>
        <taxon>Metazoa</taxon>
        <taxon>Ecdysozoa</taxon>
        <taxon>Arthropoda</taxon>
        <taxon>Crustacea</taxon>
        <taxon>Branchiopoda</taxon>
        <taxon>Diplostraca</taxon>
        <taxon>Cladocera</taxon>
        <taxon>Anomopoda</taxon>
        <taxon>Daphniidae</taxon>
        <taxon>Daphnia</taxon>
    </lineage>
</organism>
<comment type="caution">
    <text evidence="1">The sequence shown here is derived from an EMBL/GenBank/DDBJ whole genome shotgun (WGS) entry which is preliminary data.</text>
</comment>
<reference evidence="1 2" key="1">
    <citation type="submission" date="2016-03" db="EMBL/GenBank/DDBJ databases">
        <title>EvidentialGene: Evidence-directed Construction of Genes on Genomes.</title>
        <authorList>
            <person name="Gilbert D.G."/>
            <person name="Choi J.-H."/>
            <person name="Mockaitis K."/>
            <person name="Colbourne J."/>
            <person name="Pfrender M."/>
        </authorList>
    </citation>
    <scope>NUCLEOTIDE SEQUENCE [LARGE SCALE GENOMIC DNA]</scope>
    <source>
        <strain evidence="1 2">Xinb3</strain>
        <tissue evidence="1">Complete organism</tissue>
    </source>
</reference>